<dbReference type="Proteomes" id="UP000294772">
    <property type="component" value="Unassembled WGS sequence"/>
</dbReference>
<keyword evidence="2" id="KW-0472">Membrane</keyword>
<reference evidence="3 4" key="1">
    <citation type="submission" date="2019-03" db="EMBL/GenBank/DDBJ databases">
        <title>Genomic Encyclopedia of Type Strains, Phase IV (KMG-IV): sequencing the most valuable type-strain genomes for metagenomic binning, comparative biology and taxonomic classification.</title>
        <authorList>
            <person name="Goeker M."/>
        </authorList>
    </citation>
    <scope>NUCLEOTIDE SEQUENCE [LARGE SCALE GENOMIC DNA]</scope>
    <source>
        <strain evidence="3 4">DSM 15264</strain>
    </source>
</reference>
<keyword evidence="2" id="KW-0812">Transmembrane</keyword>
<dbReference type="AlphaFoldDB" id="A0AA46DDA9"/>
<dbReference type="RefSeq" id="WP_132765028.1">
    <property type="nucleotide sequence ID" value="NZ_CALFFA010000056.1"/>
</dbReference>
<sequence length="480" mass="50796">MARLLKLTGLLAVITVVVWAVTLWRWRVTAHAVATQDVVLYLLALPLLLFAVVLAAMRLRVRRHAPATATAPAAASATPEAAETHAPAASALLLAASLQLPVGRDACSALATLAAGTTLPEPDEVLRDDEGFPLLTARDRNLDIEPVRAVLQDLQAALVFRQVGWQGRQPSDALLRALALLSGPLAEVLETVAQRLPACGLGPHPAGDDREVVPTCTLYWGMPATWTEFEQALAQSWLARMLEEASLSTAGWPLIVEPVEGPTPLLLRIDRQIASWHEAGRPGPLLALACDSLLDEQRVRTLARQGRLHTTRNPQGVVPGEGAAVALFVPGNRPDDRTSPTASGARVHRMAMRQRSEPAGTTGRVDSGTLLDTAREAVARTGLTPDHWAGIVTDADLRHSCTTEVMETVMQLCPTLDVAEQCVRLGLACGDTGVAGGLCSLVLGAAQALSETGPALVMTALHPRDRLAVVVSPPTIAATA</sequence>
<proteinExistence type="predicted"/>
<evidence type="ECO:0000256" key="1">
    <source>
        <dbReference type="SAM" id="MobiDB-lite"/>
    </source>
</evidence>
<dbReference type="EMBL" id="SLXF01000005">
    <property type="protein sequence ID" value="TCP07016.1"/>
    <property type="molecule type" value="Genomic_DNA"/>
</dbReference>
<protein>
    <submittedName>
        <fullName evidence="3">Uncharacterized protein</fullName>
    </submittedName>
</protein>
<comment type="caution">
    <text evidence="3">The sequence shown here is derived from an EMBL/GenBank/DDBJ whole genome shotgun (WGS) entry which is preliminary data.</text>
</comment>
<organism evidence="3 4">
    <name type="scientific">Caldimonas thermodepolymerans</name>
    <dbReference type="NCBI Taxonomy" id="215580"/>
    <lineage>
        <taxon>Bacteria</taxon>
        <taxon>Pseudomonadati</taxon>
        <taxon>Pseudomonadota</taxon>
        <taxon>Betaproteobacteria</taxon>
        <taxon>Burkholderiales</taxon>
        <taxon>Sphaerotilaceae</taxon>
        <taxon>Caldimonas</taxon>
    </lineage>
</organism>
<feature type="transmembrane region" description="Helical" evidence="2">
    <location>
        <begin position="38"/>
        <end position="57"/>
    </location>
</feature>
<keyword evidence="2" id="KW-1133">Transmembrane helix</keyword>
<evidence type="ECO:0000313" key="4">
    <source>
        <dbReference type="Proteomes" id="UP000294772"/>
    </source>
</evidence>
<feature type="region of interest" description="Disordered" evidence="1">
    <location>
        <begin position="330"/>
        <end position="367"/>
    </location>
</feature>
<gene>
    <name evidence="3" type="ORF">EV676_10535</name>
</gene>
<evidence type="ECO:0000313" key="3">
    <source>
        <dbReference type="EMBL" id="TCP07016.1"/>
    </source>
</evidence>
<evidence type="ECO:0000256" key="2">
    <source>
        <dbReference type="SAM" id="Phobius"/>
    </source>
</evidence>
<feature type="transmembrane region" description="Helical" evidence="2">
    <location>
        <begin position="7"/>
        <end position="26"/>
    </location>
</feature>
<accession>A0AA46DDA9</accession>
<name>A0AA46DDA9_9BURK</name>